<protein>
    <submittedName>
        <fullName evidence="1">Uncharacterized protein</fullName>
    </submittedName>
</protein>
<reference evidence="1 2" key="1">
    <citation type="journal article" date="2016" name="Mol. Biol. Evol.">
        <title>Comparative Genomics of Early-Diverging Mushroom-Forming Fungi Provides Insights into the Origins of Lignocellulose Decay Capabilities.</title>
        <authorList>
            <person name="Nagy L.G."/>
            <person name="Riley R."/>
            <person name="Tritt A."/>
            <person name="Adam C."/>
            <person name="Daum C."/>
            <person name="Floudas D."/>
            <person name="Sun H."/>
            <person name="Yadav J.S."/>
            <person name="Pangilinan J."/>
            <person name="Larsson K.H."/>
            <person name="Matsuura K."/>
            <person name="Barry K."/>
            <person name="Labutti K."/>
            <person name="Kuo R."/>
            <person name="Ohm R.A."/>
            <person name="Bhattacharya S.S."/>
            <person name="Shirouzu T."/>
            <person name="Yoshinaga Y."/>
            <person name="Martin F.M."/>
            <person name="Grigoriev I.V."/>
            <person name="Hibbett D.S."/>
        </authorList>
    </citation>
    <scope>NUCLEOTIDE SEQUENCE [LARGE SCALE GENOMIC DNA]</scope>
    <source>
        <strain evidence="1 2">HHB12029</strain>
    </source>
</reference>
<feature type="non-terminal residue" evidence="1">
    <location>
        <position position="1"/>
    </location>
</feature>
<dbReference type="Proteomes" id="UP000077266">
    <property type="component" value="Unassembled WGS sequence"/>
</dbReference>
<dbReference type="OrthoDB" id="2659442at2759"/>
<dbReference type="EMBL" id="KV425975">
    <property type="protein sequence ID" value="KZV94278.1"/>
    <property type="molecule type" value="Genomic_DNA"/>
</dbReference>
<proteinExistence type="predicted"/>
<name>A0A165J3H2_EXIGL</name>
<dbReference type="AlphaFoldDB" id="A0A165J3H2"/>
<accession>A0A165J3H2</accession>
<keyword evidence="2" id="KW-1185">Reference proteome</keyword>
<dbReference type="InParanoid" id="A0A165J3H2"/>
<feature type="non-terminal residue" evidence="1">
    <location>
        <position position="475"/>
    </location>
</feature>
<organism evidence="1 2">
    <name type="scientific">Exidia glandulosa HHB12029</name>
    <dbReference type="NCBI Taxonomy" id="1314781"/>
    <lineage>
        <taxon>Eukaryota</taxon>
        <taxon>Fungi</taxon>
        <taxon>Dikarya</taxon>
        <taxon>Basidiomycota</taxon>
        <taxon>Agaricomycotina</taxon>
        <taxon>Agaricomycetes</taxon>
        <taxon>Auriculariales</taxon>
        <taxon>Exidiaceae</taxon>
        <taxon>Exidia</taxon>
    </lineage>
</organism>
<evidence type="ECO:0000313" key="1">
    <source>
        <dbReference type="EMBL" id="KZV94278.1"/>
    </source>
</evidence>
<evidence type="ECO:0000313" key="2">
    <source>
        <dbReference type="Proteomes" id="UP000077266"/>
    </source>
</evidence>
<sequence>SDYEKIVQYLSRRDIPRLRWVFSAALKRGVRLERLLTLLQRAADGIYRAHGHDKFLLDVSFLASELGGPRLLFALGRSHGLLSKRTIRRRLNVPRVLVSIALPTKDEIDTNISSLLDPDVAPLPVPLSPSTALPGHIAMFDGVALEPKACYCGRRDCVIGLSRETASRVDTSASEMENIDLIRIALHEKRVKFGTEATVLAIASYADDTHYTPIPLVASPSDKSEKADTLAQWLGTTLECWKAHDNGERTRGPIWSLGSDGDSTYRLAKHTLCSKGRLGGALRDKLSRLHGFNLRSSADGQTTWTCDPKHIIKRFATLLRNRQGIIVSDSNITPHDILFHLTSLGSLSPEQAVQLLDPADKQNVPKAVSLMQYLHELGPRAKAAGSTAGLDPVQIRSRNALLAFSRILWYFVEPFINVHMSLSEQLESLAAFVHCANILQIRHGSAALTGALFADTGATVKNIFTVVARLQLLNP</sequence>
<gene>
    <name evidence="1" type="ORF">EXIGLDRAFT_824114</name>
</gene>